<dbReference type="InterPro" id="IPR010090">
    <property type="entry name" value="Phage_tape_meas"/>
</dbReference>
<dbReference type="Pfam" id="PF10145">
    <property type="entry name" value="PhageMin_Tail"/>
    <property type="match status" value="1"/>
</dbReference>
<dbReference type="RefSeq" id="WP_137483574.1">
    <property type="nucleotide sequence ID" value="NZ_SZZP01000038.1"/>
</dbReference>
<feature type="region of interest" description="Disordered" evidence="2">
    <location>
        <begin position="822"/>
        <end position="846"/>
    </location>
</feature>
<dbReference type="PANTHER" id="PTHR37813">
    <property type="entry name" value="FELS-2 PROPHAGE PROTEIN"/>
    <property type="match status" value="1"/>
</dbReference>
<dbReference type="AlphaFoldDB" id="A0A4U6RI96"/>
<gene>
    <name evidence="4" type="ORF">FDV58_37680</name>
</gene>
<protein>
    <submittedName>
        <fullName evidence="4">Phage tail tape measure protein</fullName>
    </submittedName>
</protein>
<evidence type="ECO:0000313" key="4">
    <source>
        <dbReference type="EMBL" id="TKV73288.1"/>
    </source>
</evidence>
<keyword evidence="1" id="KW-1188">Viral release from host cell</keyword>
<sequence>MAKIIEAKAVISAEDRTGKVFDAIAKKMDGLAKSGKTAKAVDQVAKALERAKTQMAAIEKFDVSRGAFAATRQRYRDAQVAVEAAAKAIKGVAAPTREMEVNLRRAQAQVKSTAKAFDMQKDAVLANKRALQGMGVDVAQAAAHHTRLRKAVEQTGATLEREERRAVRRQNRQVAISGAGAAIGAWAGHGVFAAARAVAHTYREFDKERRFGKAVMGISDEEQAPLVRQAIHMGATTKFNDIQVLEAQRELAARGVKRDQIMGMMGPAASLGSALDLKLPDAVKQMEGAIFGFKKSMGTLEEAQKSAQQTADYQVKAAKISGMTPEDIQQLYKFGATPARMGKISEASLLGFGGILKKANIGGDEAGVAFRALMSTAQAPTAGAKTALLANGLNYKNYQRVPNSLAVDPFADDVAARYGVKLDSGTRAGLGKIFADKAMISDPAKFNPAVTALLRDKLEGNDAKSLKSIAGAAGRYRDKSVNEVDTNAFIKDLIPKLANNLPLANALFGSKQGGRIATALGDGDTLKHIISEIEGGSEGYAGKIAAERMAGFDGAVSRFEGAVKNLETAVGRAFDADGKGGPLTDVTDWLAKRIQDGAELPPGVVRGGAIAAGTAGLAASAIGAYKFMQILTTGGGLVTSAAALDASAAALTSAAAALGGSKGINVAADAATNTAKTAAGASIGATIWGLGARALPFVPGVMLGAGIAGGLYAMHQSVQDAGYEGLTSGERLRRQRGGSMRDMYRRAWDYPVVPDVPEVSPTMTYGTGGGGAGGKVDVGVQGEVHGEVENKIIVEAGSSLLDVVKQANAAIKIVGTINGNGPGSLGHSSPDAAAPPPAAWKQTPHY</sequence>
<evidence type="ECO:0000259" key="3">
    <source>
        <dbReference type="Pfam" id="PF10145"/>
    </source>
</evidence>
<evidence type="ECO:0000256" key="2">
    <source>
        <dbReference type="SAM" id="MobiDB-lite"/>
    </source>
</evidence>
<dbReference type="EMBL" id="SZZP01000038">
    <property type="protein sequence ID" value="TKV73288.1"/>
    <property type="molecule type" value="Genomic_DNA"/>
</dbReference>
<comment type="caution">
    <text evidence="4">The sequence shown here is derived from an EMBL/GenBank/DDBJ whole genome shotgun (WGS) entry which is preliminary data.</text>
</comment>
<evidence type="ECO:0000313" key="5">
    <source>
        <dbReference type="Proteomes" id="UP000305095"/>
    </source>
</evidence>
<dbReference type="NCBIfam" id="TIGR01760">
    <property type="entry name" value="tape_meas_TP901"/>
    <property type="match status" value="1"/>
</dbReference>
<reference evidence="4 5" key="1">
    <citation type="submission" date="2019-05" db="EMBL/GenBank/DDBJ databases">
        <title>Draft Genome of Bradyrhizobium elkanii strain SEMIA 938, Used in Commercial Inoculants for Lupinus spp. in Brazil.</title>
        <authorList>
            <person name="Hungria M."/>
            <person name="Delamuta J.R.M."/>
            <person name="Ribeiro R.A."/>
            <person name="Nogueira M.A."/>
        </authorList>
    </citation>
    <scope>NUCLEOTIDE SEQUENCE [LARGE SCALE GENOMIC DNA]</scope>
    <source>
        <strain evidence="4 5">Semia 938</strain>
    </source>
</reference>
<dbReference type="PANTHER" id="PTHR37813:SF1">
    <property type="entry name" value="FELS-2 PROPHAGE PROTEIN"/>
    <property type="match status" value="1"/>
</dbReference>
<feature type="domain" description="Phage tail tape measure protein" evidence="3">
    <location>
        <begin position="229"/>
        <end position="402"/>
    </location>
</feature>
<dbReference type="Proteomes" id="UP000305095">
    <property type="component" value="Unassembled WGS sequence"/>
</dbReference>
<proteinExistence type="predicted"/>
<accession>A0A4U6RI96</accession>
<organism evidence="4 5">
    <name type="scientific">Bradyrhizobium elkanii</name>
    <dbReference type="NCBI Taxonomy" id="29448"/>
    <lineage>
        <taxon>Bacteria</taxon>
        <taxon>Pseudomonadati</taxon>
        <taxon>Pseudomonadota</taxon>
        <taxon>Alphaproteobacteria</taxon>
        <taxon>Hyphomicrobiales</taxon>
        <taxon>Nitrobacteraceae</taxon>
        <taxon>Bradyrhizobium</taxon>
    </lineage>
</organism>
<name>A0A4U6RI96_BRAEL</name>
<evidence type="ECO:0000256" key="1">
    <source>
        <dbReference type="ARBA" id="ARBA00022612"/>
    </source>
</evidence>